<dbReference type="PANTHER" id="PTHR23151:SF90">
    <property type="entry name" value="DIHYDROLIPOYLLYSINE-RESIDUE ACETYLTRANSFERASE COMPONENT OF PYRUVATE DEHYDROGENASE COMPLEX, MITOCHONDRIAL-RELATED"/>
    <property type="match status" value="1"/>
</dbReference>
<keyword evidence="2" id="KW-0808">Transferase</keyword>
<feature type="compositionally biased region" description="Polar residues" evidence="3">
    <location>
        <begin position="119"/>
        <end position="132"/>
    </location>
</feature>
<evidence type="ECO:0000256" key="3">
    <source>
        <dbReference type="SAM" id="MobiDB-lite"/>
    </source>
</evidence>
<gene>
    <name evidence="6" type="ORF">KXJ70_16560</name>
</gene>
<dbReference type="PROSITE" id="PS00189">
    <property type="entry name" value="LIPOYL"/>
    <property type="match status" value="1"/>
</dbReference>
<feature type="domain" description="Peripheral subunit-binding (PSBD)" evidence="5">
    <location>
        <begin position="147"/>
        <end position="184"/>
    </location>
</feature>
<evidence type="ECO:0000313" key="6">
    <source>
        <dbReference type="EMBL" id="MBW2942410.1"/>
    </source>
</evidence>
<dbReference type="InterPro" id="IPR045257">
    <property type="entry name" value="E2/Pdx1"/>
</dbReference>
<feature type="region of interest" description="Disordered" evidence="3">
    <location>
        <begin position="101"/>
        <end position="140"/>
    </location>
</feature>
<dbReference type="InterPro" id="IPR001078">
    <property type="entry name" value="2-oxoacid_DH_actylTfrase"/>
</dbReference>
<evidence type="ECO:0000313" key="7">
    <source>
        <dbReference type="Proteomes" id="UP001166291"/>
    </source>
</evidence>
<evidence type="ECO:0000256" key="1">
    <source>
        <dbReference type="ARBA" id="ARBA00001938"/>
    </source>
</evidence>
<feature type="domain" description="Lipoyl-binding" evidence="4">
    <location>
        <begin position="4"/>
        <end position="79"/>
    </location>
</feature>
<dbReference type="Pfam" id="PF00198">
    <property type="entry name" value="2-oxoacid_dh"/>
    <property type="match status" value="1"/>
</dbReference>
<comment type="cofactor">
    <cofactor evidence="1 2">
        <name>(R)-lipoate</name>
        <dbReference type="ChEBI" id="CHEBI:83088"/>
    </cofactor>
</comment>
<evidence type="ECO:0000256" key="2">
    <source>
        <dbReference type="RuleBase" id="RU003423"/>
    </source>
</evidence>
<protein>
    <recommendedName>
        <fullName evidence="2">Dihydrolipoamide acetyltransferase component of pyruvate dehydrogenase complex</fullName>
        <ecNumber evidence="2">2.3.1.-</ecNumber>
    </recommendedName>
</protein>
<dbReference type="EC" id="2.3.1.-" evidence="2"/>
<feature type="compositionally biased region" description="Low complexity" evidence="3">
    <location>
        <begin position="101"/>
        <end position="114"/>
    </location>
</feature>
<keyword evidence="7" id="KW-1185">Reference proteome</keyword>
<dbReference type="CDD" id="cd06849">
    <property type="entry name" value="lipoyl_domain"/>
    <property type="match status" value="1"/>
</dbReference>
<dbReference type="Pfam" id="PF00364">
    <property type="entry name" value="Biotin_lipoyl"/>
    <property type="match status" value="1"/>
</dbReference>
<organism evidence="6 7">
    <name type="scientific">Zhongshania aquimaris</name>
    <dbReference type="NCBI Taxonomy" id="2857107"/>
    <lineage>
        <taxon>Bacteria</taxon>
        <taxon>Pseudomonadati</taxon>
        <taxon>Pseudomonadota</taxon>
        <taxon>Gammaproteobacteria</taxon>
        <taxon>Cellvibrionales</taxon>
        <taxon>Spongiibacteraceae</taxon>
        <taxon>Zhongshania</taxon>
    </lineage>
</organism>
<proteinExistence type="inferred from homology"/>
<feature type="domain" description="Peripheral subunit-binding (PSBD)" evidence="5">
    <location>
        <begin position="211"/>
        <end position="248"/>
    </location>
</feature>
<keyword evidence="2" id="KW-0012">Acyltransferase</keyword>
<dbReference type="EMBL" id="JAHWDQ010000005">
    <property type="protein sequence ID" value="MBW2942410.1"/>
    <property type="molecule type" value="Genomic_DNA"/>
</dbReference>
<dbReference type="InterPro" id="IPR003016">
    <property type="entry name" value="2-oxoA_DH_lipoyl-BS"/>
</dbReference>
<dbReference type="PROSITE" id="PS50968">
    <property type="entry name" value="BIOTINYL_LIPOYL"/>
    <property type="match status" value="1"/>
</dbReference>
<dbReference type="InterPro" id="IPR000089">
    <property type="entry name" value="Biotin_lipoyl"/>
</dbReference>
<evidence type="ECO:0000259" key="4">
    <source>
        <dbReference type="PROSITE" id="PS50968"/>
    </source>
</evidence>
<dbReference type="Proteomes" id="UP001166291">
    <property type="component" value="Unassembled WGS sequence"/>
</dbReference>
<dbReference type="PROSITE" id="PS51826">
    <property type="entry name" value="PSBD"/>
    <property type="match status" value="2"/>
</dbReference>
<keyword evidence="2" id="KW-0450">Lipoyl</keyword>
<accession>A0ABS6VVP8</accession>
<reference evidence="6" key="1">
    <citation type="submission" date="2021-07" db="EMBL/GenBank/DDBJ databases">
        <title>Zhongshania sp. CAU 1632 isolated from seawater.</title>
        <authorList>
            <person name="Kim W."/>
        </authorList>
    </citation>
    <scope>NUCLEOTIDE SEQUENCE</scope>
    <source>
        <strain evidence="6">CAU 1632</strain>
    </source>
</reference>
<evidence type="ECO:0000259" key="5">
    <source>
        <dbReference type="PROSITE" id="PS51826"/>
    </source>
</evidence>
<dbReference type="PANTHER" id="PTHR23151">
    <property type="entry name" value="DIHYDROLIPOAMIDE ACETYL/SUCCINYL-TRANSFERASE-RELATED"/>
    <property type="match status" value="1"/>
</dbReference>
<comment type="similarity">
    <text evidence="2">Belongs to the 2-oxoacid dehydrogenase family.</text>
</comment>
<dbReference type="Pfam" id="PF02817">
    <property type="entry name" value="E3_binding"/>
    <property type="match status" value="2"/>
</dbReference>
<dbReference type="RefSeq" id="WP_219044653.1">
    <property type="nucleotide sequence ID" value="NZ_JAHWDQ010000005.1"/>
</dbReference>
<sequence length="493" mass="51697">MSVITAVTMPKWGMEMSEGVIGNWYFAVGDQVTEEADLVDIETSKIINTITAASSGVLRAIIANTGDTFNVGQLLGVIAPADVSDEDVNAFIQTLSGHVAPEPEAAPASTPVTAGKSPAETTSVQAAPTPASSLGALSEGGDDSEVAATVIARRLAKQYQINLNNISPSGSHDRVNKEDIEAAIRAAGGQVEHPATRVDSANITRDDGAVKATSVARRLATTLKVNLLDCRASGDRGRVCKADVEAVAARRNAPAPAAATQVIDDTPEFSEVAMSGMRKVIAKRLQESKQTAPHFRVNIDACIDELLATRAQINAANKHAKVSVNDFIVKACACALQKIPAMNIQFTGDTIHQFSHADISVAVAIDDGLITPIVRAAETKGLLSISSEVRDLATRAKIGRLTPNEFQGGTFCVSNLGMYGIKSFDAIINPPQAAILAVGAGEQRPVVRNGELAVATMMSLSLASDHRVIDGALAAEFMHCLKGFLEQPATMLG</sequence>
<dbReference type="InterPro" id="IPR004167">
    <property type="entry name" value="PSBD"/>
</dbReference>
<comment type="caution">
    <text evidence="6">The sequence shown here is derived from an EMBL/GenBank/DDBJ whole genome shotgun (WGS) entry which is preliminary data.</text>
</comment>
<name>A0ABS6VVP8_9GAMM</name>